<dbReference type="EMBL" id="JAAXPG010000014">
    <property type="protein sequence ID" value="NKY99100.1"/>
    <property type="molecule type" value="Genomic_DNA"/>
</dbReference>
<dbReference type="AlphaFoldDB" id="A0A7X6RQP9"/>
<protein>
    <submittedName>
        <fullName evidence="4">Transposase</fullName>
    </submittedName>
</protein>
<comment type="caution">
    <text evidence="4">The sequence shown here is derived from an EMBL/GenBank/DDBJ whole genome shotgun (WGS) entry which is preliminary data.</text>
</comment>
<keyword evidence="5" id="KW-1185">Reference proteome</keyword>
<dbReference type="Pfam" id="PF07282">
    <property type="entry name" value="Cas12f1-like_TNB"/>
    <property type="match status" value="1"/>
</dbReference>
<accession>A0A7X6RQP9</accession>
<name>A0A7X6RQP9_9ACTN</name>
<feature type="region of interest" description="Disordered" evidence="2">
    <location>
        <begin position="636"/>
        <end position="658"/>
    </location>
</feature>
<evidence type="ECO:0000256" key="1">
    <source>
        <dbReference type="ARBA" id="ARBA00023125"/>
    </source>
</evidence>
<feature type="domain" description="Cas12f1-like TNB" evidence="3">
    <location>
        <begin position="440"/>
        <end position="504"/>
    </location>
</feature>
<feature type="compositionally biased region" description="Basic residues" evidence="2">
    <location>
        <begin position="559"/>
        <end position="586"/>
    </location>
</feature>
<feature type="region of interest" description="Disordered" evidence="2">
    <location>
        <begin position="540"/>
        <end position="622"/>
    </location>
</feature>
<dbReference type="GO" id="GO:0003677">
    <property type="term" value="F:DNA binding"/>
    <property type="evidence" value="ECO:0007669"/>
    <property type="project" value="UniProtKB-KW"/>
</dbReference>
<organism evidence="4 5">
    <name type="scientific">Nocardiopsis alborubida</name>
    <dbReference type="NCBI Taxonomy" id="146802"/>
    <lineage>
        <taxon>Bacteria</taxon>
        <taxon>Bacillati</taxon>
        <taxon>Actinomycetota</taxon>
        <taxon>Actinomycetes</taxon>
        <taxon>Streptosporangiales</taxon>
        <taxon>Nocardiopsidaceae</taxon>
        <taxon>Nocardiopsis</taxon>
    </lineage>
</organism>
<dbReference type="InterPro" id="IPR010095">
    <property type="entry name" value="Cas12f1-like_TNB"/>
</dbReference>
<feature type="compositionally biased region" description="Basic and acidic residues" evidence="2">
    <location>
        <begin position="588"/>
        <end position="600"/>
    </location>
</feature>
<dbReference type="Proteomes" id="UP000553209">
    <property type="component" value="Unassembled WGS sequence"/>
</dbReference>
<evidence type="ECO:0000256" key="2">
    <source>
        <dbReference type="SAM" id="MobiDB-lite"/>
    </source>
</evidence>
<keyword evidence="1" id="KW-0238">DNA-binding</keyword>
<feature type="compositionally biased region" description="Low complexity" evidence="2">
    <location>
        <begin position="540"/>
        <end position="550"/>
    </location>
</feature>
<evidence type="ECO:0000313" key="5">
    <source>
        <dbReference type="Proteomes" id="UP000553209"/>
    </source>
</evidence>
<sequence length="658" mass="71262">MSRKVPLAPGETSRTACAPVVLRTGVEERTGEPVSASVLAQRVGWCADLVSAMTTELLKAHFNAADVNTLAAGVDAAGRRLPSNAWMAPRRLGWSIAPPQGVRVNDRIMRMAQEMAGRILRSAQWRADLTTGVLAVWPADPAKRTPAEWGQVRARVSGGKHLPSTIIGSRTRQITAFAHKHGRMPVDVFDLEGVPRAARMLVLSACDAQQATLERHESDPGRILLRLKLPTRPDPRTYADWTWVACPLALPPTVPPSAVLHLPALRPRDGKVRADVAYSHAVPQARRSGHTVALGVDWGLNTLLSAGAVRLHGDGHITALGSGAMFRAGGVLAKQHRLRRQGEFLHAKTDHHQRLTTGDAAHPLHTKHAVLAAEARRVSAKRSRLNDALAASAARWAVDQAVAAGATVIYVEDLRSIEARGMGRTMNTRLSQQVRGRVVGRMHHAAAEVGIAVVTVPARGTSKHCPRCLAPLGHRKTPDRLTRGWKWALCPDSGCGRQGDRDTGAWQRVAARGLTHQTRTVTDHATGAMGIRTVVDTLETRAVTAPATTRTRQRDRSKTGPTRRRLTRPAPRRRRAPSPTRPHGRAGQRPEGHAPPDRSRLPRAAHRHQGVNTISTPTIRHRPRGAALGAGFHLHAHATPPRGQIPLPDTTSYLGLPS</sequence>
<reference evidence="4 5" key="1">
    <citation type="submission" date="2020-04" db="EMBL/GenBank/DDBJ databases">
        <title>MicrobeNet Type strains.</title>
        <authorList>
            <person name="Nicholson A.C."/>
        </authorList>
    </citation>
    <scope>NUCLEOTIDE SEQUENCE [LARGE SCALE GENOMIC DNA]</scope>
    <source>
        <strain evidence="4 5">ATCC 23612</strain>
    </source>
</reference>
<proteinExistence type="predicted"/>
<evidence type="ECO:0000313" key="4">
    <source>
        <dbReference type="EMBL" id="NKY99100.1"/>
    </source>
</evidence>
<evidence type="ECO:0000259" key="3">
    <source>
        <dbReference type="Pfam" id="PF07282"/>
    </source>
</evidence>
<feature type="compositionally biased region" description="Polar residues" evidence="2">
    <location>
        <begin position="649"/>
        <end position="658"/>
    </location>
</feature>
<gene>
    <name evidence="4" type="ORF">HGB44_15725</name>
</gene>